<evidence type="ECO:0000313" key="9">
    <source>
        <dbReference type="Proteomes" id="UP001181622"/>
    </source>
</evidence>
<dbReference type="CDD" id="cd14668">
    <property type="entry name" value="mlta_B"/>
    <property type="match status" value="1"/>
</dbReference>
<dbReference type="CDD" id="cd14485">
    <property type="entry name" value="mltA_like_LT_A"/>
    <property type="match status" value="1"/>
</dbReference>
<feature type="signal peptide" evidence="6">
    <location>
        <begin position="1"/>
        <end position="20"/>
    </location>
</feature>
<dbReference type="Pfam" id="PF06725">
    <property type="entry name" value="3D"/>
    <property type="match status" value="1"/>
</dbReference>
<feature type="chain" id="PRO_5045606598" description="peptidoglycan lytic exotransglycosylase" evidence="6">
    <location>
        <begin position="21"/>
        <end position="380"/>
    </location>
</feature>
<evidence type="ECO:0000313" key="8">
    <source>
        <dbReference type="EMBL" id="MDR4308882.1"/>
    </source>
</evidence>
<accession>A0ABU1DL75</accession>
<dbReference type="Pfam" id="PF03562">
    <property type="entry name" value="MltA"/>
    <property type="match status" value="1"/>
</dbReference>
<comment type="caution">
    <text evidence="8">The sequence shown here is derived from an EMBL/GenBank/DDBJ whole genome shotgun (WGS) entry which is preliminary data.</text>
</comment>
<evidence type="ECO:0000256" key="6">
    <source>
        <dbReference type="SAM" id="SignalP"/>
    </source>
</evidence>
<dbReference type="InterPro" id="IPR026044">
    <property type="entry name" value="MltA"/>
</dbReference>
<dbReference type="PANTHER" id="PTHR30124">
    <property type="entry name" value="MEMBRANE-BOUND LYTIC MUREIN TRANSGLYCOSYLASE A"/>
    <property type="match status" value="1"/>
</dbReference>
<reference evidence="8" key="1">
    <citation type="submission" date="2020-10" db="EMBL/GenBank/DDBJ databases">
        <authorList>
            <person name="Abbas A."/>
            <person name="Razzaq R."/>
            <person name="Waqas M."/>
            <person name="Abbas N."/>
            <person name="Nielsen T.K."/>
            <person name="Hansen L.H."/>
            <person name="Hussain S."/>
            <person name="Shahid M."/>
        </authorList>
    </citation>
    <scope>NUCLEOTIDE SEQUENCE</scope>
    <source>
        <strain evidence="8">S14</strain>
    </source>
</reference>
<evidence type="ECO:0000256" key="2">
    <source>
        <dbReference type="ARBA" id="ARBA00012587"/>
    </source>
</evidence>
<dbReference type="InterPro" id="IPR036908">
    <property type="entry name" value="RlpA-like_sf"/>
</dbReference>
<keyword evidence="6" id="KW-0732">Signal</keyword>
<dbReference type="SMART" id="SM00925">
    <property type="entry name" value="MltA"/>
    <property type="match status" value="1"/>
</dbReference>
<keyword evidence="4" id="KW-0961">Cell wall biogenesis/degradation</keyword>
<protein>
    <recommendedName>
        <fullName evidence="2">peptidoglycan lytic exotransglycosylase</fullName>
        <ecNumber evidence="2">4.2.2.n1</ecNumber>
    </recommendedName>
    <alternativeName>
        <fullName evidence="5">Murein hydrolase A</fullName>
    </alternativeName>
</protein>
<keyword evidence="3" id="KW-0456">Lyase</keyword>
<dbReference type="InterPro" id="IPR010611">
    <property type="entry name" value="3D_dom"/>
</dbReference>
<feature type="domain" description="Lytic transglycosylase MltA" evidence="7">
    <location>
        <begin position="121"/>
        <end position="277"/>
    </location>
</feature>
<gene>
    <name evidence="8" type="ORF">IHQ68_19850</name>
</gene>
<name>A0ABU1DL75_9HYPH</name>
<evidence type="ECO:0000256" key="3">
    <source>
        <dbReference type="ARBA" id="ARBA00023239"/>
    </source>
</evidence>
<evidence type="ECO:0000256" key="1">
    <source>
        <dbReference type="ARBA" id="ARBA00001420"/>
    </source>
</evidence>
<dbReference type="SUPFAM" id="SSF50685">
    <property type="entry name" value="Barwin-like endoglucanases"/>
    <property type="match status" value="1"/>
</dbReference>
<organism evidence="8 9">
    <name type="scientific">Chelatococcus sambhunathii</name>
    <dbReference type="NCBI Taxonomy" id="363953"/>
    <lineage>
        <taxon>Bacteria</taxon>
        <taxon>Pseudomonadati</taxon>
        <taxon>Pseudomonadota</taxon>
        <taxon>Alphaproteobacteria</taxon>
        <taxon>Hyphomicrobiales</taxon>
        <taxon>Chelatococcaceae</taxon>
        <taxon>Chelatococcus</taxon>
    </lineage>
</organism>
<dbReference type="Gene3D" id="2.40.40.10">
    <property type="entry name" value="RlpA-like domain"/>
    <property type="match status" value="1"/>
</dbReference>
<dbReference type="PANTHER" id="PTHR30124:SF0">
    <property type="entry name" value="MEMBRANE-BOUND LYTIC MUREIN TRANSGLYCOSYLASE A"/>
    <property type="match status" value="1"/>
</dbReference>
<keyword evidence="9" id="KW-1185">Reference proteome</keyword>
<dbReference type="PIRSF" id="PIRSF019422">
    <property type="entry name" value="MltA"/>
    <property type="match status" value="1"/>
</dbReference>
<proteinExistence type="predicted"/>
<dbReference type="Gene3D" id="2.40.240.50">
    <property type="entry name" value="Barwin-like endoglucanases"/>
    <property type="match status" value="1"/>
</dbReference>
<sequence>MRRGAAIVTALNLAASALLAAAGAKADPAALEPVAFSQIAGWEKDDHSAAFSVWMKSCGMIDAAAPALRPGVPAGEALASVCARGMALDPADERAAKRFFETSFQAFRIGRGMLTGYYEPESFGSLVQTKRFTTPLLGRPADLVSMMLGETLPGIPPNIQAARRKGQGFEPYPTRSEIEDGVLGELARPLVFLDWIDAFFVHIQGSSRVKLPDGRMIRLAYDGRNGRPFTGIGRLLVEKGEMTKEVATMAQIRAWLARNPEEGRALMRRNESYIFFKIDEVLRPEDGPRGAQDVALTPGRSLAVDRALWPYGLPMWIDGRFPDGARFRRLMIAQDTGSAIKGIARGDYFAGTGDAAGAVAGGMRQQTDFVVLLPRPEPLR</sequence>
<evidence type="ECO:0000259" key="7">
    <source>
        <dbReference type="SMART" id="SM00925"/>
    </source>
</evidence>
<evidence type="ECO:0000256" key="5">
    <source>
        <dbReference type="ARBA" id="ARBA00030918"/>
    </source>
</evidence>
<dbReference type="EC" id="4.2.2.n1" evidence="2"/>
<dbReference type="InterPro" id="IPR005300">
    <property type="entry name" value="MltA_B"/>
</dbReference>
<evidence type="ECO:0000256" key="4">
    <source>
        <dbReference type="ARBA" id="ARBA00023316"/>
    </source>
</evidence>
<dbReference type="Proteomes" id="UP001181622">
    <property type="component" value="Unassembled WGS sequence"/>
</dbReference>
<dbReference type="EMBL" id="JADBEO010000088">
    <property type="protein sequence ID" value="MDR4308882.1"/>
    <property type="molecule type" value="Genomic_DNA"/>
</dbReference>
<comment type="catalytic activity">
    <reaction evidence="1">
        <text>Exolytic cleavage of the (1-&gt;4)-beta-glycosidic linkage between N-acetylmuramic acid (MurNAc) and N-acetylglucosamine (GlcNAc) residues in peptidoglycan, from either the reducing or the non-reducing ends of the peptidoglycan chains, with concomitant formation of a 1,6-anhydrobond in the MurNAc residue.</text>
        <dbReference type="EC" id="4.2.2.n1"/>
    </reaction>
</comment>